<dbReference type="Gramene" id="TVU29194">
    <property type="protein sequence ID" value="TVU29194"/>
    <property type="gene ID" value="EJB05_20752"/>
</dbReference>
<gene>
    <name evidence="1" type="ORF">EJB05_20752</name>
</gene>
<accession>A0A5J9V103</accession>
<proteinExistence type="predicted"/>
<reference evidence="1 2" key="1">
    <citation type="journal article" date="2019" name="Sci. Rep.">
        <title>A high-quality genome of Eragrostis curvula grass provides insights into Poaceae evolution and supports new strategies to enhance forage quality.</title>
        <authorList>
            <person name="Carballo J."/>
            <person name="Santos B.A.C.M."/>
            <person name="Zappacosta D."/>
            <person name="Garbus I."/>
            <person name="Selva J.P."/>
            <person name="Gallo C.A."/>
            <person name="Diaz A."/>
            <person name="Albertini E."/>
            <person name="Caccamo M."/>
            <person name="Echenique V."/>
        </authorList>
    </citation>
    <scope>NUCLEOTIDE SEQUENCE [LARGE SCALE GENOMIC DNA]</scope>
    <source>
        <strain evidence="2">cv. Victoria</strain>
        <tissue evidence="1">Leaf</tissue>
    </source>
</reference>
<dbReference type="PANTHER" id="PTHR33994:SF10">
    <property type="entry name" value="OS04G0508700 PROTEIN"/>
    <property type="match status" value="1"/>
</dbReference>
<dbReference type="AlphaFoldDB" id="A0A5J9V103"/>
<dbReference type="Proteomes" id="UP000324897">
    <property type="component" value="Chromosome 1"/>
</dbReference>
<sequence length="178" mass="18406">MYEAGVSPAYTVVITGVSGLDNPVSSSDTKQGGVLVNPVFNLTLGIASASSLYGACIDPHTVVKVSYSYLDLPLAAGSVPSVCVGPRESSDLRAVVATGSNVAVPGYVIDNLAREMGSGEAAFEVELNTLRDDGRWSYVMSRVVMVGAGAAARPALSRPLLSEPTEKLTMLKQTAAVV</sequence>
<keyword evidence="2" id="KW-1185">Reference proteome</keyword>
<dbReference type="OrthoDB" id="686404at2759"/>
<evidence type="ECO:0000313" key="1">
    <source>
        <dbReference type="EMBL" id="TVU29194.1"/>
    </source>
</evidence>
<organism evidence="1 2">
    <name type="scientific">Eragrostis curvula</name>
    <name type="common">weeping love grass</name>
    <dbReference type="NCBI Taxonomy" id="38414"/>
    <lineage>
        <taxon>Eukaryota</taxon>
        <taxon>Viridiplantae</taxon>
        <taxon>Streptophyta</taxon>
        <taxon>Embryophyta</taxon>
        <taxon>Tracheophyta</taxon>
        <taxon>Spermatophyta</taxon>
        <taxon>Magnoliopsida</taxon>
        <taxon>Liliopsida</taxon>
        <taxon>Poales</taxon>
        <taxon>Poaceae</taxon>
        <taxon>PACMAD clade</taxon>
        <taxon>Chloridoideae</taxon>
        <taxon>Eragrostideae</taxon>
        <taxon>Eragrostidinae</taxon>
        <taxon>Eragrostis</taxon>
    </lineage>
</organism>
<evidence type="ECO:0000313" key="2">
    <source>
        <dbReference type="Proteomes" id="UP000324897"/>
    </source>
</evidence>
<dbReference type="PANTHER" id="PTHR33994">
    <property type="entry name" value="OS04G0515000 PROTEIN"/>
    <property type="match status" value="1"/>
</dbReference>
<dbReference type="EMBL" id="RWGY01000011">
    <property type="protein sequence ID" value="TVU29194.1"/>
    <property type="molecule type" value="Genomic_DNA"/>
</dbReference>
<feature type="non-terminal residue" evidence="1">
    <location>
        <position position="1"/>
    </location>
</feature>
<protein>
    <submittedName>
        <fullName evidence="1">Uncharacterized protein</fullName>
    </submittedName>
</protein>
<name>A0A5J9V103_9POAL</name>
<comment type="caution">
    <text evidence="1">The sequence shown here is derived from an EMBL/GenBank/DDBJ whole genome shotgun (WGS) entry which is preliminary data.</text>
</comment>